<dbReference type="InterPro" id="IPR023393">
    <property type="entry name" value="START-like_dom_sf"/>
</dbReference>
<reference evidence="1 2" key="1">
    <citation type="journal article" date="2014" name="Genome Announc.">
        <title>Draft Genome Sequences of Marine Flavobacterium Nonlabens Strains NR17, NR24, NR27, NR32, NR33, and Ara13.</title>
        <authorList>
            <person name="Nakanishi M."/>
            <person name="Meirelles P."/>
            <person name="Suzuki R."/>
            <person name="Takatani N."/>
            <person name="Mino S."/>
            <person name="Suda W."/>
            <person name="Oshima K."/>
            <person name="Hattori M."/>
            <person name="Ohkuma M."/>
            <person name="Hosokawa M."/>
            <person name="Miyashita K."/>
            <person name="Thompson F.L."/>
            <person name="Niwa A."/>
            <person name="Sawabe T."/>
            <person name="Sawabe T."/>
        </authorList>
    </citation>
    <scope>NUCLEOTIDE SEQUENCE [LARGE SCALE GENOMIC DNA]</scope>
    <source>
        <strain evidence="2">JCM19296</strain>
    </source>
</reference>
<protein>
    <submittedName>
        <fullName evidence="1">Uncharacterized protein</fullName>
    </submittedName>
</protein>
<dbReference type="eggNOG" id="COG3427">
    <property type="taxonomic scope" value="Bacteria"/>
</dbReference>
<evidence type="ECO:0000313" key="2">
    <source>
        <dbReference type="Proteomes" id="UP000028980"/>
    </source>
</evidence>
<evidence type="ECO:0000313" key="1">
    <source>
        <dbReference type="EMBL" id="GAK76551.1"/>
    </source>
</evidence>
<sequence>MNLESRTVQTQKTPQELFEFLTQVENYKQLMPEDTKFETHGDDKFLFGLKGMPEIKLGLQESIPFTNVTLGSTSDKLAFTLSCDIEQVANGSQAQLIFNGDFNAMMAMMIKGPIKKFLEQLASGLEKL</sequence>
<dbReference type="SUPFAM" id="SSF55961">
    <property type="entry name" value="Bet v1-like"/>
    <property type="match status" value="1"/>
</dbReference>
<dbReference type="EMBL" id="BBLG01000004">
    <property type="protein sequence ID" value="GAK76551.1"/>
    <property type="molecule type" value="Genomic_DNA"/>
</dbReference>
<proteinExistence type="predicted"/>
<comment type="caution">
    <text evidence="1">The sequence shown here is derived from an EMBL/GenBank/DDBJ whole genome shotgun (WGS) entry which is preliminary data.</text>
</comment>
<dbReference type="Gene3D" id="3.30.530.20">
    <property type="match status" value="1"/>
</dbReference>
<gene>
    <name evidence="1" type="ORF">JCM19296_2148</name>
</gene>
<name>A0A081DCA5_NONUL</name>
<dbReference type="Proteomes" id="UP000028980">
    <property type="component" value="Unassembled WGS sequence"/>
</dbReference>
<dbReference type="OrthoDB" id="1011799at2"/>
<organism evidence="1 2">
    <name type="scientific">Nonlabens ulvanivorans</name>
    <name type="common">Persicivirga ulvanivorans</name>
    <dbReference type="NCBI Taxonomy" id="906888"/>
    <lineage>
        <taxon>Bacteria</taxon>
        <taxon>Pseudomonadati</taxon>
        <taxon>Bacteroidota</taxon>
        <taxon>Flavobacteriia</taxon>
        <taxon>Flavobacteriales</taxon>
        <taxon>Flavobacteriaceae</taxon>
        <taxon>Nonlabens</taxon>
    </lineage>
</organism>
<dbReference type="AlphaFoldDB" id="A0A081DCA5"/>
<accession>A0A081DCA5</accession>
<dbReference type="STRING" id="906888.JCM19298_1166"/>